<evidence type="ECO:0000313" key="3">
    <source>
        <dbReference type="Proteomes" id="UP000605992"/>
    </source>
</evidence>
<dbReference type="AlphaFoldDB" id="A0A8J3XV20"/>
<evidence type="ECO:0000313" key="2">
    <source>
        <dbReference type="EMBL" id="GII56062.1"/>
    </source>
</evidence>
<keyword evidence="3" id="KW-1185">Reference proteome</keyword>
<evidence type="ECO:0000256" key="1">
    <source>
        <dbReference type="SAM" id="SignalP"/>
    </source>
</evidence>
<feature type="chain" id="PRO_5038497819" description="Lipoprotein" evidence="1">
    <location>
        <begin position="23"/>
        <end position="313"/>
    </location>
</feature>
<name>A0A8J3XV20_9ACTN</name>
<gene>
    <name evidence="2" type="ORF">Pth03_44510</name>
</gene>
<reference evidence="2" key="1">
    <citation type="submission" date="2021-01" db="EMBL/GenBank/DDBJ databases">
        <title>Whole genome shotgun sequence of Planotetraspora thailandica NBRC 104271.</title>
        <authorList>
            <person name="Komaki H."/>
            <person name="Tamura T."/>
        </authorList>
    </citation>
    <scope>NUCLEOTIDE SEQUENCE</scope>
    <source>
        <strain evidence="2">NBRC 104271</strain>
    </source>
</reference>
<dbReference type="EMBL" id="BOOR01000032">
    <property type="protein sequence ID" value="GII56062.1"/>
    <property type="molecule type" value="Genomic_DNA"/>
</dbReference>
<dbReference type="Proteomes" id="UP000605992">
    <property type="component" value="Unassembled WGS sequence"/>
</dbReference>
<organism evidence="2 3">
    <name type="scientific">Planotetraspora thailandica</name>
    <dbReference type="NCBI Taxonomy" id="487172"/>
    <lineage>
        <taxon>Bacteria</taxon>
        <taxon>Bacillati</taxon>
        <taxon>Actinomycetota</taxon>
        <taxon>Actinomycetes</taxon>
        <taxon>Streptosporangiales</taxon>
        <taxon>Streptosporangiaceae</taxon>
        <taxon>Planotetraspora</taxon>
    </lineage>
</organism>
<dbReference type="RefSeq" id="WP_203946240.1">
    <property type="nucleotide sequence ID" value="NZ_BOOR01000032.1"/>
</dbReference>
<proteinExistence type="predicted"/>
<accession>A0A8J3XV20</accession>
<comment type="caution">
    <text evidence="2">The sequence shown here is derived from an EMBL/GenBank/DDBJ whole genome shotgun (WGS) entry which is preliminary data.</text>
</comment>
<feature type="signal peptide" evidence="1">
    <location>
        <begin position="1"/>
        <end position="22"/>
    </location>
</feature>
<protein>
    <recommendedName>
        <fullName evidence="4">Lipoprotein</fullName>
    </recommendedName>
</protein>
<keyword evidence="1" id="KW-0732">Signal</keyword>
<sequence>MRKLLFTAISLVLLAGCGTQTAGGQRAEDVAPSPTMLGSLPHVNSAFSQGEETSITLATELVVRRCMAAQGFRYYPFGTSDGQQAVTTYTGFGQTVKEAQKKGYGGDPRNIPGYNNALIQDANTRYEATLSAADGARYQRALAGNPNDYLQVHYPDGNTEGYPRSGCVTEAQNRLYGSAKAYAKYQVNNWYITHGAARTAEVDPRVIDTQKKWVDCVKQAGYAYPNQMAMRNAALDPYAHATGDLTKIREREIQMAVAAASCDEQSGTTATHNQVMQEVINENLKGHEGALAEAIRLKKVVLANTKKAIQGGG</sequence>
<dbReference type="PROSITE" id="PS51257">
    <property type="entry name" value="PROKAR_LIPOPROTEIN"/>
    <property type="match status" value="1"/>
</dbReference>
<evidence type="ECO:0008006" key="4">
    <source>
        <dbReference type="Google" id="ProtNLM"/>
    </source>
</evidence>